<dbReference type="InterPro" id="IPR038475">
    <property type="entry name" value="RecG_C_sf"/>
</dbReference>
<sequence length="476" mass="53143">MTTNQVDAALSAPADDVGQRLIALREDQWFDRKSARMHSKDLGPPLVAFANAEGGTIVVGLHAGKVEGTKRYADKHNEFRQAPIDYTVPPVRAKFSEVQCVNEQGERDTLLIIGVDPGERVHELKNGDSYLRIGDESRKLNYHQRQELEFDKGQSQYDGFPCPGVNLKDLDQRLVRNYLERTGTRNTVSKLLQARSLLTRSAQITNAAYLLFGKHPQDIFPQAYIRVIRFLTIQRGTGASLGIEEGSDYRIEGAIPWAIQEASKTIESLVPQRRSLVETGTFEGRPIVPRDVWLEGLVNAVIHRSYSLAGDHIRIEIYPNRIEIESPGRFPGLANPSSPLEISRFARNPRIARVCADLRIGQELGEGIKRMFDEMRRVGLTDPIYKQSGGSVRLILTAVPRLDARLAARLPKGSERLLDTLRAAARPLSTGDLAESLGLSRPAIINRLKALEGEGLIRWIGKSPRDPRAAWKLNDE</sequence>
<keyword evidence="2" id="KW-0378">Hydrolase</keyword>
<dbReference type="OrthoDB" id="9805115at2"/>
<keyword evidence="2" id="KW-0547">Nucleotide-binding</keyword>
<dbReference type="AlphaFoldDB" id="A0A5M3XNH4"/>
<dbReference type="EMBL" id="BLAF01000031">
    <property type="protein sequence ID" value="GES22490.1"/>
    <property type="molecule type" value="Genomic_DNA"/>
</dbReference>
<proteinExistence type="predicted"/>
<dbReference type="InterPro" id="IPR011991">
    <property type="entry name" value="ArsR-like_HTH"/>
</dbReference>
<keyword evidence="3" id="KW-1185">Reference proteome</keyword>
<organism evidence="2 3">
    <name type="scientific">Acrocarpospora pleiomorpha</name>
    <dbReference type="NCBI Taxonomy" id="90975"/>
    <lineage>
        <taxon>Bacteria</taxon>
        <taxon>Bacillati</taxon>
        <taxon>Actinomycetota</taxon>
        <taxon>Actinomycetes</taxon>
        <taxon>Streptosporangiales</taxon>
        <taxon>Streptosporangiaceae</taxon>
        <taxon>Acrocarpospora</taxon>
    </lineage>
</organism>
<gene>
    <name evidence="2" type="ORF">Aple_053870</name>
</gene>
<dbReference type="Gene3D" id="3.30.950.30">
    <property type="entry name" value="Schlafen, AAA domain"/>
    <property type="match status" value="1"/>
</dbReference>
<dbReference type="GO" id="GO:0004386">
    <property type="term" value="F:helicase activity"/>
    <property type="evidence" value="ECO:0007669"/>
    <property type="project" value="UniProtKB-KW"/>
</dbReference>
<dbReference type="Proteomes" id="UP000377595">
    <property type="component" value="Unassembled WGS sequence"/>
</dbReference>
<dbReference type="Gene3D" id="3.30.565.60">
    <property type="match status" value="1"/>
</dbReference>
<dbReference type="PANTHER" id="PTHR30595">
    <property type="entry name" value="GLPR-RELATED TRANSCRIPTIONAL REPRESSOR"/>
    <property type="match status" value="1"/>
</dbReference>
<evidence type="ECO:0000313" key="3">
    <source>
        <dbReference type="Proteomes" id="UP000377595"/>
    </source>
</evidence>
<dbReference type="InterPro" id="IPR036390">
    <property type="entry name" value="WH_DNA-bd_sf"/>
</dbReference>
<feature type="domain" description="Schlafen AlbA-2" evidence="1">
    <location>
        <begin position="26"/>
        <end position="141"/>
    </location>
</feature>
<protein>
    <submittedName>
        <fullName evidence="2">ATP-dependent DNA helicase RecG</fullName>
    </submittedName>
</protein>
<reference evidence="2 3" key="1">
    <citation type="submission" date="2019-10" db="EMBL/GenBank/DDBJ databases">
        <title>Whole genome shotgun sequence of Acrocarpospora pleiomorpha NBRC 16267.</title>
        <authorList>
            <person name="Ichikawa N."/>
            <person name="Kimura A."/>
            <person name="Kitahashi Y."/>
            <person name="Komaki H."/>
            <person name="Oguchi A."/>
        </authorList>
    </citation>
    <scope>NUCLEOTIDE SEQUENCE [LARGE SCALE GENOMIC DNA]</scope>
    <source>
        <strain evidence="2 3">NBRC 16267</strain>
    </source>
</reference>
<name>A0A5M3XNH4_9ACTN</name>
<evidence type="ECO:0000259" key="1">
    <source>
        <dbReference type="Pfam" id="PF04326"/>
    </source>
</evidence>
<dbReference type="CDD" id="cd00090">
    <property type="entry name" value="HTH_ARSR"/>
    <property type="match status" value="1"/>
</dbReference>
<dbReference type="InterPro" id="IPR036388">
    <property type="entry name" value="WH-like_DNA-bd_sf"/>
</dbReference>
<dbReference type="PANTHER" id="PTHR30595:SF6">
    <property type="entry name" value="SCHLAFEN ALBA-2 DOMAIN-CONTAINING PROTEIN"/>
    <property type="match status" value="1"/>
</dbReference>
<dbReference type="RefSeq" id="WP_155347437.1">
    <property type="nucleotide sequence ID" value="NZ_BAAAHM010000013.1"/>
</dbReference>
<keyword evidence="2" id="KW-0067">ATP-binding</keyword>
<dbReference type="Gene3D" id="1.10.10.10">
    <property type="entry name" value="Winged helix-like DNA-binding domain superfamily/Winged helix DNA-binding domain"/>
    <property type="match status" value="1"/>
</dbReference>
<dbReference type="Pfam" id="PF13412">
    <property type="entry name" value="HTH_24"/>
    <property type="match status" value="1"/>
</dbReference>
<dbReference type="InterPro" id="IPR038461">
    <property type="entry name" value="Schlafen_AlbA_2_dom_sf"/>
</dbReference>
<dbReference type="InterPro" id="IPR007421">
    <property type="entry name" value="Schlafen_AlbA_2_dom"/>
</dbReference>
<accession>A0A5M3XNH4</accession>
<keyword evidence="2" id="KW-0347">Helicase</keyword>
<dbReference type="InterPro" id="IPR019885">
    <property type="entry name" value="Tscrpt_reg_HTH_AsnC-type_CS"/>
</dbReference>
<dbReference type="PROSITE" id="PS00519">
    <property type="entry name" value="HTH_ASNC_1"/>
    <property type="match status" value="1"/>
</dbReference>
<dbReference type="Pfam" id="PF04326">
    <property type="entry name" value="SLFN_AlbA_2"/>
    <property type="match status" value="1"/>
</dbReference>
<evidence type="ECO:0000313" key="2">
    <source>
        <dbReference type="EMBL" id="GES22490.1"/>
    </source>
</evidence>
<dbReference type="SUPFAM" id="SSF46785">
    <property type="entry name" value="Winged helix' DNA-binding domain"/>
    <property type="match status" value="1"/>
</dbReference>
<comment type="caution">
    <text evidence="2">The sequence shown here is derived from an EMBL/GenBank/DDBJ whole genome shotgun (WGS) entry which is preliminary data.</text>
</comment>
<dbReference type="Pfam" id="PF13749">
    <property type="entry name" value="HATPase_c_4"/>
    <property type="match status" value="1"/>
</dbReference>